<dbReference type="SUPFAM" id="SSF54106">
    <property type="entry name" value="LysM domain"/>
    <property type="match status" value="2"/>
</dbReference>
<feature type="compositionally biased region" description="Low complexity" evidence="3">
    <location>
        <begin position="164"/>
        <end position="177"/>
    </location>
</feature>
<dbReference type="PANTHER" id="PTHR34997">
    <property type="entry name" value="AM15"/>
    <property type="match status" value="1"/>
</dbReference>
<feature type="non-terminal residue" evidence="5">
    <location>
        <position position="244"/>
    </location>
</feature>
<sequence>LPLANGTRQDCESYFDGTIFQVDVSFWDSICQLAAVSFDVDLNSFGTWNQGLNVTSPLCAFQSGVQYCARLYLGDPVEADNNGKSSQSDLPIRDGTSVNCTSFADVVDGDTCQSVLDAYRLNIDQFYNYNPAVGKDCSNLWTGYQYCVQDPSYVDVVDGDSLSTSTSNTRSGSSATTLPSSTIAGPSPSAPTQTGQPSDCTRWYTAQAGDSCSSVANEAFITLDQFYSWNPAVSTDCSSGFWGG</sequence>
<dbReference type="AlphaFoldDB" id="A0A074VBP4"/>
<evidence type="ECO:0000256" key="1">
    <source>
        <dbReference type="ARBA" id="ARBA00022669"/>
    </source>
</evidence>
<dbReference type="InterPro" id="IPR018392">
    <property type="entry name" value="LysM"/>
</dbReference>
<dbReference type="Pfam" id="PF01476">
    <property type="entry name" value="LysM"/>
    <property type="match status" value="2"/>
</dbReference>
<dbReference type="PROSITE" id="PS51782">
    <property type="entry name" value="LYSM"/>
    <property type="match status" value="2"/>
</dbReference>
<dbReference type="InterPro" id="IPR036779">
    <property type="entry name" value="LysM_dom_sf"/>
</dbReference>
<evidence type="ECO:0000259" key="4">
    <source>
        <dbReference type="PROSITE" id="PS51782"/>
    </source>
</evidence>
<dbReference type="Gene3D" id="3.10.350.10">
    <property type="entry name" value="LysM domain"/>
    <property type="match status" value="2"/>
</dbReference>
<dbReference type="EMBL" id="KL584872">
    <property type="protein sequence ID" value="KEQ57758.1"/>
    <property type="molecule type" value="Genomic_DNA"/>
</dbReference>
<dbReference type="GO" id="GO:0008061">
    <property type="term" value="F:chitin binding"/>
    <property type="evidence" value="ECO:0007669"/>
    <property type="project" value="UniProtKB-KW"/>
</dbReference>
<reference evidence="5 6" key="1">
    <citation type="journal article" date="2014" name="BMC Genomics">
        <title>Genome sequencing of four Aureobasidium pullulans varieties: biotechnological potential, stress tolerance, and description of new species.</title>
        <authorList>
            <person name="Gostin Ar C."/>
            <person name="Ohm R.A."/>
            <person name="Kogej T."/>
            <person name="Sonjak S."/>
            <person name="Turk M."/>
            <person name="Zajc J."/>
            <person name="Zalar P."/>
            <person name="Grube M."/>
            <person name="Sun H."/>
            <person name="Han J."/>
            <person name="Sharma A."/>
            <person name="Chiniquy J."/>
            <person name="Ngan C.Y."/>
            <person name="Lipzen A."/>
            <person name="Barry K."/>
            <person name="Grigoriev I.V."/>
            <person name="Gunde-Cimerman N."/>
        </authorList>
    </citation>
    <scope>NUCLEOTIDE SEQUENCE [LARGE SCALE GENOMIC DNA]</scope>
    <source>
        <strain evidence="5 6">CBS 110374</strain>
    </source>
</reference>
<dbReference type="CDD" id="cd00118">
    <property type="entry name" value="LysM"/>
    <property type="match status" value="2"/>
</dbReference>
<dbReference type="InterPro" id="IPR052210">
    <property type="entry name" value="LysM1-like"/>
</dbReference>
<evidence type="ECO:0000313" key="6">
    <source>
        <dbReference type="Proteomes" id="UP000030672"/>
    </source>
</evidence>
<dbReference type="GeneID" id="63912551"/>
<keyword evidence="6" id="KW-1185">Reference proteome</keyword>
<feature type="compositionally biased region" description="Polar residues" evidence="3">
    <location>
        <begin position="178"/>
        <end position="199"/>
    </location>
</feature>
<dbReference type="Proteomes" id="UP000030672">
    <property type="component" value="Unassembled WGS sequence"/>
</dbReference>
<evidence type="ECO:0000256" key="3">
    <source>
        <dbReference type="SAM" id="MobiDB-lite"/>
    </source>
</evidence>
<dbReference type="RefSeq" id="XP_040874782.1">
    <property type="nucleotide sequence ID" value="XM_041019178.1"/>
</dbReference>
<protein>
    <recommendedName>
        <fullName evidence="4">LysM domain-containing protein</fullName>
    </recommendedName>
</protein>
<feature type="non-terminal residue" evidence="5">
    <location>
        <position position="1"/>
    </location>
</feature>
<evidence type="ECO:0000313" key="5">
    <source>
        <dbReference type="EMBL" id="KEQ57758.1"/>
    </source>
</evidence>
<name>A0A074VBP4_AURM1</name>
<dbReference type="STRING" id="1043003.A0A074VBP4"/>
<feature type="region of interest" description="Disordered" evidence="3">
    <location>
        <begin position="164"/>
        <end position="199"/>
    </location>
</feature>
<keyword evidence="2" id="KW-0843">Virulence</keyword>
<evidence type="ECO:0000256" key="2">
    <source>
        <dbReference type="ARBA" id="ARBA00023026"/>
    </source>
</evidence>
<keyword evidence="1" id="KW-0147">Chitin-binding</keyword>
<feature type="domain" description="LysM" evidence="4">
    <location>
        <begin position="102"/>
        <end position="148"/>
    </location>
</feature>
<gene>
    <name evidence="5" type="ORF">M437DRAFT_30258</name>
</gene>
<dbReference type="PANTHER" id="PTHR34997:SF1">
    <property type="entry name" value="PEPTIDOGLYCAN-BINDING LYSIN DOMAIN"/>
    <property type="match status" value="1"/>
</dbReference>
<accession>A0A074VBP4</accession>
<feature type="domain" description="LysM" evidence="4">
    <location>
        <begin position="202"/>
        <end position="244"/>
    </location>
</feature>
<organism evidence="5 6">
    <name type="scientific">Aureobasidium melanogenum (strain CBS 110374)</name>
    <name type="common">Aureobasidium pullulans var. melanogenum</name>
    <dbReference type="NCBI Taxonomy" id="1043003"/>
    <lineage>
        <taxon>Eukaryota</taxon>
        <taxon>Fungi</taxon>
        <taxon>Dikarya</taxon>
        <taxon>Ascomycota</taxon>
        <taxon>Pezizomycotina</taxon>
        <taxon>Dothideomycetes</taxon>
        <taxon>Dothideomycetidae</taxon>
        <taxon>Dothideales</taxon>
        <taxon>Saccotheciaceae</taxon>
        <taxon>Aureobasidium</taxon>
    </lineage>
</organism>
<proteinExistence type="predicted"/>
<dbReference type="HOGENOM" id="CLU_010591_0_0_1"/>